<evidence type="ECO:0000256" key="1">
    <source>
        <dbReference type="SAM" id="Coils"/>
    </source>
</evidence>
<evidence type="ECO:0000313" key="2">
    <source>
        <dbReference type="EMBL" id="KKK46235.1"/>
    </source>
</evidence>
<reference evidence="2" key="1">
    <citation type="journal article" date="2015" name="Nature">
        <title>Complex archaea that bridge the gap between prokaryotes and eukaryotes.</title>
        <authorList>
            <person name="Spang A."/>
            <person name="Saw J.H."/>
            <person name="Jorgensen S.L."/>
            <person name="Zaremba-Niedzwiedzka K."/>
            <person name="Martijn J."/>
            <person name="Lind A.E."/>
            <person name="van Eijk R."/>
            <person name="Schleper C."/>
            <person name="Guy L."/>
            <person name="Ettema T.J."/>
        </authorList>
    </citation>
    <scope>NUCLEOTIDE SEQUENCE</scope>
</reference>
<feature type="non-terminal residue" evidence="2">
    <location>
        <position position="113"/>
    </location>
</feature>
<name>A0A0F8WDN4_9ZZZZ</name>
<keyword evidence="1" id="KW-0175">Coiled coil</keyword>
<accession>A0A0F8WDN4</accession>
<dbReference type="EMBL" id="LAZR01070024">
    <property type="protein sequence ID" value="KKK46235.1"/>
    <property type="molecule type" value="Genomic_DNA"/>
</dbReference>
<gene>
    <name evidence="2" type="ORF">LCGC14_3164210</name>
</gene>
<dbReference type="AlphaFoldDB" id="A0A0F8WDN4"/>
<feature type="coiled-coil region" evidence="1">
    <location>
        <begin position="49"/>
        <end position="83"/>
    </location>
</feature>
<protein>
    <submittedName>
        <fullName evidence="2">Uncharacterized protein</fullName>
    </submittedName>
</protein>
<comment type="caution">
    <text evidence="2">The sequence shown here is derived from an EMBL/GenBank/DDBJ whole genome shotgun (WGS) entry which is preliminary data.</text>
</comment>
<organism evidence="2">
    <name type="scientific">marine sediment metagenome</name>
    <dbReference type="NCBI Taxonomy" id="412755"/>
    <lineage>
        <taxon>unclassified sequences</taxon>
        <taxon>metagenomes</taxon>
        <taxon>ecological metagenomes</taxon>
    </lineage>
</organism>
<proteinExistence type="predicted"/>
<sequence>MPPEITLEEVHGAVKTLREEVKNSRVDVEKVDKINVFLDEAEEKILTPLTLAKQEMAQREVEVKELVAKLETSNASAAEIKERMGTLELALARGIGSAGSVDFKESNEYKALN</sequence>